<feature type="transmembrane region" description="Helical" evidence="6">
    <location>
        <begin position="136"/>
        <end position="156"/>
    </location>
</feature>
<dbReference type="EMBL" id="MT898388">
    <property type="protein sequence ID" value="QOS29014.1"/>
    <property type="molecule type" value="Genomic_DNA"/>
</dbReference>
<feature type="transmembrane region" description="Helical" evidence="6">
    <location>
        <begin position="343"/>
        <end position="365"/>
    </location>
</feature>
<dbReference type="InterPro" id="IPR050833">
    <property type="entry name" value="Poly_Biosynth_Transport"/>
</dbReference>
<dbReference type="GO" id="GO:0005886">
    <property type="term" value="C:plasma membrane"/>
    <property type="evidence" value="ECO:0007669"/>
    <property type="project" value="UniProtKB-SubCell"/>
</dbReference>
<keyword evidence="4 6" id="KW-1133">Transmembrane helix</keyword>
<evidence type="ECO:0000256" key="2">
    <source>
        <dbReference type="ARBA" id="ARBA00022475"/>
    </source>
</evidence>
<feature type="transmembrane region" description="Helical" evidence="6">
    <location>
        <begin position="163"/>
        <end position="180"/>
    </location>
</feature>
<feature type="transmembrane region" description="Helical" evidence="6">
    <location>
        <begin position="377"/>
        <end position="394"/>
    </location>
</feature>
<evidence type="ECO:0000256" key="4">
    <source>
        <dbReference type="ARBA" id="ARBA00022989"/>
    </source>
</evidence>
<evidence type="ECO:0000256" key="3">
    <source>
        <dbReference type="ARBA" id="ARBA00022692"/>
    </source>
</evidence>
<feature type="transmembrane region" description="Helical" evidence="6">
    <location>
        <begin position="43"/>
        <end position="63"/>
    </location>
</feature>
<evidence type="ECO:0000256" key="5">
    <source>
        <dbReference type="ARBA" id="ARBA00023136"/>
    </source>
</evidence>
<evidence type="ECO:0000256" key="6">
    <source>
        <dbReference type="SAM" id="Phobius"/>
    </source>
</evidence>
<keyword evidence="3 6" id="KW-0812">Transmembrane</keyword>
<feature type="transmembrane region" description="Helical" evidence="6">
    <location>
        <begin position="271"/>
        <end position="297"/>
    </location>
</feature>
<feature type="transmembrane region" description="Helical" evidence="6">
    <location>
        <begin position="83"/>
        <end position="104"/>
    </location>
</feature>
<dbReference type="Pfam" id="PF01943">
    <property type="entry name" value="Polysacc_synt"/>
    <property type="match status" value="1"/>
</dbReference>
<evidence type="ECO:0000256" key="1">
    <source>
        <dbReference type="ARBA" id="ARBA00004651"/>
    </source>
</evidence>
<reference evidence="7" key="1">
    <citation type="submission" date="2020-08" db="EMBL/GenBank/DDBJ databases">
        <title>Genetic structure, function and evolution of capsule biosynthesis loci in Vibrio parahaemolyticus.</title>
        <authorList>
            <person name="Li L."/>
            <person name="Bian S."/>
        </authorList>
    </citation>
    <scope>NUCLEOTIDE SEQUENCE</scope>
    <source>
        <strain evidence="7">VP386</strain>
    </source>
</reference>
<accession>A0A7M1WPB0</accession>
<dbReference type="RefSeq" id="WP_277756050.1">
    <property type="nucleotide sequence ID" value="NZ_JALAYZ010000003.1"/>
</dbReference>
<organism evidence="7">
    <name type="scientific">Vibrio parahaemolyticus</name>
    <dbReference type="NCBI Taxonomy" id="670"/>
    <lineage>
        <taxon>Bacteria</taxon>
        <taxon>Pseudomonadati</taxon>
        <taxon>Pseudomonadota</taxon>
        <taxon>Gammaproteobacteria</taxon>
        <taxon>Vibrionales</taxon>
        <taxon>Vibrionaceae</taxon>
        <taxon>Vibrio</taxon>
    </lineage>
</organism>
<protein>
    <recommendedName>
        <fullName evidence="8">Polysaccharide biosynthesis protein</fullName>
    </recommendedName>
</protein>
<evidence type="ECO:0000313" key="7">
    <source>
        <dbReference type="EMBL" id="QOS29014.1"/>
    </source>
</evidence>
<keyword evidence="5 6" id="KW-0472">Membrane</keyword>
<dbReference type="PANTHER" id="PTHR30250:SF11">
    <property type="entry name" value="O-ANTIGEN TRANSPORTER-RELATED"/>
    <property type="match status" value="1"/>
</dbReference>
<feature type="transmembrane region" description="Helical" evidence="6">
    <location>
        <begin position="111"/>
        <end position="130"/>
    </location>
</feature>
<feature type="transmembrane region" description="Helical" evidence="6">
    <location>
        <begin position="12"/>
        <end position="31"/>
    </location>
</feature>
<feature type="transmembrane region" description="Helical" evidence="6">
    <location>
        <begin position="239"/>
        <end position="259"/>
    </location>
</feature>
<comment type="subcellular location">
    <subcellularLocation>
        <location evidence="1">Cell membrane</location>
        <topology evidence="1">Multi-pass membrane protein</topology>
    </subcellularLocation>
</comment>
<dbReference type="AlphaFoldDB" id="A0A7M1WPB0"/>
<gene>
    <name evidence="7" type="ORF">VP386_00009</name>
</gene>
<sequence length="403" mass="45857">MYVKLFKNTLAMSSANALATIINIICMPILIRKLGAEEYGVYIYLFIQSQLVLLVSNFSFDAYLIKECTKQGAELREKIKETILARLFLYIVSSFLVFIYLDLIKQIDTKLIVVSLLSVLPLSFNLVWYYQLKEKMHIIAFSNIVGKFIFLLLAILPFNSIEYVFLCWFFCNLVTVFFYFNNLSFNLGSFNVSIKNTCKIISKASSIFSFQFFVGVIPSIASNSIVSLGETSYMIYYDIFNKITSAINLILSSFVQSIYPVIAKIKENNKVFLLVTKTTMILFLFFFASYLLVLSFYSNIDKVISYVLGVDMVNVGEVVIASLLFSLFVVLNSLYSRCLILKNGIVIINASTIASLLTVCFYPMITDATSGKNIIDGLIVSQIIMWSIMAFKFYKEYKQASRV</sequence>
<keyword evidence="2" id="KW-1003">Cell membrane</keyword>
<proteinExistence type="predicted"/>
<evidence type="ECO:0008006" key="8">
    <source>
        <dbReference type="Google" id="ProtNLM"/>
    </source>
</evidence>
<feature type="transmembrane region" description="Helical" evidence="6">
    <location>
        <begin position="303"/>
        <end position="331"/>
    </location>
</feature>
<dbReference type="InterPro" id="IPR002797">
    <property type="entry name" value="Polysacc_synth"/>
</dbReference>
<name>A0A7M1WPB0_VIBPH</name>
<dbReference type="PANTHER" id="PTHR30250">
    <property type="entry name" value="PST FAMILY PREDICTED COLANIC ACID TRANSPORTER"/>
    <property type="match status" value="1"/>
</dbReference>